<sequence length="198" mass="22288">MESLAASVGVDVATRMENFANLAADETMVFDALLRTMLKFQFLSNGCVQFDKRNQATQVLLKDTPSSGVVKTVALTRILRSEDDSGHPVIELECVPKVMMLRTLAEENDPNDPGYDPLYISPTSGTVMVLPRMGEGWLVSRSDIRPSDVKEEKLPRQQIDKRGFHRYAPQTDAEYRRYWMNVCRKSLEATPVFASLVV</sequence>
<accession>A0A8T1X191</accession>
<protein>
    <submittedName>
        <fullName evidence="1">Uncharacterized protein</fullName>
    </submittedName>
</protein>
<organism evidence="1 2">
    <name type="scientific">Phytophthora boehmeriae</name>
    <dbReference type="NCBI Taxonomy" id="109152"/>
    <lineage>
        <taxon>Eukaryota</taxon>
        <taxon>Sar</taxon>
        <taxon>Stramenopiles</taxon>
        <taxon>Oomycota</taxon>
        <taxon>Peronosporomycetes</taxon>
        <taxon>Peronosporales</taxon>
        <taxon>Peronosporaceae</taxon>
        <taxon>Phytophthora</taxon>
    </lineage>
</organism>
<name>A0A8T1X191_9STRA</name>
<dbReference type="OrthoDB" id="10485082at2759"/>
<dbReference type="Proteomes" id="UP000693981">
    <property type="component" value="Unassembled WGS sequence"/>
</dbReference>
<dbReference type="AlphaFoldDB" id="A0A8T1X191"/>
<reference evidence="1" key="1">
    <citation type="submission" date="2021-02" db="EMBL/GenBank/DDBJ databases">
        <authorList>
            <person name="Palmer J.M."/>
        </authorList>
    </citation>
    <scope>NUCLEOTIDE SEQUENCE</scope>
    <source>
        <strain evidence="1">SCRP23</strain>
    </source>
</reference>
<gene>
    <name evidence="1" type="ORF">PHYBOEH_011421</name>
</gene>
<proteinExistence type="predicted"/>
<keyword evidence="2" id="KW-1185">Reference proteome</keyword>
<evidence type="ECO:0000313" key="2">
    <source>
        <dbReference type="Proteomes" id="UP000693981"/>
    </source>
</evidence>
<evidence type="ECO:0000313" key="1">
    <source>
        <dbReference type="EMBL" id="KAG7398248.1"/>
    </source>
</evidence>
<comment type="caution">
    <text evidence="1">The sequence shown here is derived from an EMBL/GenBank/DDBJ whole genome shotgun (WGS) entry which is preliminary data.</text>
</comment>
<dbReference type="EMBL" id="JAGDFL010000086">
    <property type="protein sequence ID" value="KAG7398248.1"/>
    <property type="molecule type" value="Genomic_DNA"/>
</dbReference>